<evidence type="ECO:0000313" key="2">
    <source>
        <dbReference type="Proteomes" id="UP000251891"/>
    </source>
</evidence>
<accession>A0A365GYD2</accession>
<dbReference type="RefSeq" id="WP_111871082.1">
    <property type="nucleotide sequence ID" value="NZ_QLYX01000016.1"/>
</dbReference>
<dbReference type="Proteomes" id="UP000251891">
    <property type="component" value="Unassembled WGS sequence"/>
</dbReference>
<dbReference type="InterPro" id="IPR010838">
    <property type="entry name" value="DUF1444"/>
</dbReference>
<keyword evidence="2" id="KW-1185">Reference proteome</keyword>
<protein>
    <submittedName>
        <fullName evidence="1">DUF1444 domain-containing protein</fullName>
    </submittedName>
</protein>
<organism evidence="1 2">
    <name type="scientific">Actinomadura craniellae</name>
    <dbReference type="NCBI Taxonomy" id="2231787"/>
    <lineage>
        <taxon>Bacteria</taxon>
        <taxon>Bacillati</taxon>
        <taxon>Actinomycetota</taxon>
        <taxon>Actinomycetes</taxon>
        <taxon>Streptosporangiales</taxon>
        <taxon>Thermomonosporaceae</taxon>
        <taxon>Actinomadura</taxon>
    </lineage>
</organism>
<dbReference type="EMBL" id="QLYX01000016">
    <property type="protein sequence ID" value="RAY11850.1"/>
    <property type="molecule type" value="Genomic_DNA"/>
</dbReference>
<dbReference type="AlphaFoldDB" id="A0A365GYD2"/>
<proteinExistence type="predicted"/>
<reference evidence="1 2" key="1">
    <citation type="submission" date="2018-06" db="EMBL/GenBank/DDBJ databases">
        <title>Actinomadura craniellae sp. nov. isolated from marine sponge Craniella sp.</title>
        <authorList>
            <person name="Li L."/>
            <person name="Xu Q.H."/>
            <person name="Lin H.W."/>
            <person name="Lu Y.H."/>
        </authorList>
    </citation>
    <scope>NUCLEOTIDE SEQUENCE [LARGE SCALE GENOMIC DNA]</scope>
    <source>
        <strain evidence="1 2">LHW63021</strain>
    </source>
</reference>
<sequence>MPETRQSLIVPLMKAHVPVELQLEFPLPTEEEPIREPFAGELYVSYALELPERFEYIASRHCVELGLPAAELRERAAANLRIRRPELTLNWYPDARAVSIGCGGDLEAGLLLDDGFLEKLSQDVEGDLVVAVPARDAFVASGTGHPDGLEKLRWAVDRVWSDSRPGASAESLTGSSPHPLLTRDLLVRRAGAWQVLPA</sequence>
<gene>
    <name evidence="1" type="ORF">DPM19_28145</name>
</gene>
<dbReference type="Pfam" id="PF07285">
    <property type="entry name" value="DUF1444"/>
    <property type="match status" value="1"/>
</dbReference>
<dbReference type="OrthoDB" id="3468707at2"/>
<name>A0A365GYD2_9ACTN</name>
<comment type="caution">
    <text evidence="1">The sequence shown here is derived from an EMBL/GenBank/DDBJ whole genome shotgun (WGS) entry which is preliminary data.</text>
</comment>
<evidence type="ECO:0000313" key="1">
    <source>
        <dbReference type="EMBL" id="RAY11850.1"/>
    </source>
</evidence>